<dbReference type="GO" id="GO:0005737">
    <property type="term" value="C:cytoplasm"/>
    <property type="evidence" value="ECO:0007669"/>
    <property type="project" value="TreeGrafter"/>
</dbReference>
<dbReference type="PROSITE" id="PS00223">
    <property type="entry name" value="ANNEXIN_1"/>
    <property type="match status" value="1"/>
</dbReference>
<evidence type="ECO:0000256" key="3">
    <source>
        <dbReference type="ARBA" id="ARBA00023216"/>
    </source>
</evidence>
<dbReference type="AlphaFoldDB" id="G4VL69"/>
<dbReference type="InParanoid" id="G4VL69"/>
<sequence>METNKQVKLRPTIKYPLVINPEKDAERINKSIKPINPDEDVINEILGHRSLKQRLAIQETYKRLYDKEITEHLGSILIGSYDSLVKTLFRNPMEILANDLYKGMKNLGSNYQIMTDIICCCNNTEIYLLKKAYDKVLMKEDPKGYRQRSLQIDITKESKGSYRLLMEQLLKGERCEDNTAKTDKSATTVQGGVDQRLVDDDVTELFEAGEGQMGKGDPSIFISILSKRSKYHIREVYKAYQKKYGCLLVESISKKFSNPLRNALNTVIMALVDLRLLLTCQLYCSMEGLGSNDDSIIRIICLRCEIDLQDIKEMYEKYFYKPLAKALQSETHGGFKKLILILLGCEIVQQLH</sequence>
<keyword evidence="4" id="KW-0111">Calcium/phospholipid-binding</keyword>
<dbReference type="InterPro" id="IPR018502">
    <property type="entry name" value="Annexin_repeat"/>
</dbReference>
<dbReference type="Proteomes" id="UP000008854">
    <property type="component" value="Unassembled WGS sequence"/>
</dbReference>
<dbReference type="WBParaSite" id="Smp_164100.1">
    <property type="protein sequence ID" value="Smp_164100.1"/>
    <property type="gene ID" value="Smp_164100"/>
</dbReference>
<evidence type="ECO:0000313" key="5">
    <source>
        <dbReference type="Proteomes" id="UP000008854"/>
    </source>
</evidence>
<dbReference type="GO" id="GO:0001786">
    <property type="term" value="F:phosphatidylserine binding"/>
    <property type="evidence" value="ECO:0007669"/>
    <property type="project" value="TreeGrafter"/>
</dbReference>
<reference evidence="6" key="2">
    <citation type="submission" date="2018-12" db="UniProtKB">
        <authorList>
            <consortium name="WormBaseParasite"/>
        </authorList>
    </citation>
    <scope>IDENTIFICATION</scope>
    <source>
        <strain evidence="6">Puerto Rican</strain>
    </source>
</reference>
<reference evidence="5" key="1">
    <citation type="journal article" date="2012" name="PLoS Negl. Trop. Dis.">
        <title>A systematically improved high quality genome and transcriptome of the human blood fluke Schistosoma mansoni.</title>
        <authorList>
            <person name="Protasio A.V."/>
            <person name="Tsai I.J."/>
            <person name="Babbage A."/>
            <person name="Nichol S."/>
            <person name="Hunt M."/>
            <person name="Aslett M.A."/>
            <person name="De Silva N."/>
            <person name="Velarde G.S."/>
            <person name="Anderson T.J."/>
            <person name="Clark R.C."/>
            <person name="Davidson C."/>
            <person name="Dillon G.P."/>
            <person name="Holroyd N.E."/>
            <person name="LoVerde P.T."/>
            <person name="Lloyd C."/>
            <person name="McQuillan J."/>
            <person name="Oliveira G."/>
            <person name="Otto T.D."/>
            <person name="Parker-Manuel S.J."/>
            <person name="Quail M.A."/>
            <person name="Wilson R.A."/>
            <person name="Zerlotini A."/>
            <person name="Dunne D.W."/>
            <person name="Berriman M."/>
        </authorList>
    </citation>
    <scope>NUCLEOTIDE SEQUENCE [LARGE SCALE GENOMIC DNA]</scope>
    <source>
        <strain evidence="5">Puerto Rican</strain>
    </source>
</reference>
<keyword evidence="5" id="KW-1185">Reference proteome</keyword>
<dbReference type="eggNOG" id="KOG0819">
    <property type="taxonomic scope" value="Eukaryota"/>
</dbReference>
<dbReference type="KEGG" id="smm:Smp_164100"/>
<dbReference type="SUPFAM" id="SSF47874">
    <property type="entry name" value="Annexin"/>
    <property type="match status" value="1"/>
</dbReference>
<proteinExistence type="inferred from homology"/>
<dbReference type="OrthoDB" id="37886at2759"/>
<keyword evidence="3 4" id="KW-0041">Annexin</keyword>
<dbReference type="GO" id="GO:0005634">
    <property type="term" value="C:nucleus"/>
    <property type="evidence" value="ECO:0007669"/>
    <property type="project" value="TreeGrafter"/>
</dbReference>
<keyword evidence="4" id="KW-0106">Calcium</keyword>
<keyword evidence="2 4" id="KW-0677">Repeat</keyword>
<name>G4VL69_SCHMA</name>
<dbReference type="PANTHER" id="PTHR10502:SF175">
    <property type="entry name" value="ANNEXIN A13"/>
    <property type="match status" value="1"/>
</dbReference>
<dbReference type="CTD" id="8345275"/>
<dbReference type="GO" id="GO:0005886">
    <property type="term" value="C:plasma membrane"/>
    <property type="evidence" value="ECO:0007669"/>
    <property type="project" value="TreeGrafter"/>
</dbReference>
<dbReference type="PhylomeDB" id="G4VL69"/>
<dbReference type="GO" id="GO:0005544">
    <property type="term" value="F:calcium-dependent phospholipid binding"/>
    <property type="evidence" value="ECO:0007669"/>
    <property type="project" value="UniProtKB-KW"/>
</dbReference>
<dbReference type="Pfam" id="PF00191">
    <property type="entry name" value="Annexin"/>
    <property type="match status" value="3"/>
</dbReference>
<dbReference type="Gene3D" id="1.10.220.10">
    <property type="entry name" value="Annexin"/>
    <property type="match status" value="4"/>
</dbReference>
<dbReference type="InterPro" id="IPR037104">
    <property type="entry name" value="Annexin_sf"/>
</dbReference>
<evidence type="ECO:0000256" key="1">
    <source>
        <dbReference type="ARBA" id="ARBA00007831"/>
    </source>
</evidence>
<dbReference type="PANTHER" id="PTHR10502">
    <property type="entry name" value="ANNEXIN"/>
    <property type="match status" value="1"/>
</dbReference>
<dbReference type="InterPro" id="IPR018252">
    <property type="entry name" value="Annexin_repeat_CS"/>
</dbReference>
<protein>
    <recommendedName>
        <fullName evidence="4">Annexin</fullName>
    </recommendedName>
</protein>
<dbReference type="PROSITE" id="PS51897">
    <property type="entry name" value="ANNEXIN_2"/>
    <property type="match status" value="3"/>
</dbReference>
<organism evidence="5 6">
    <name type="scientific">Schistosoma mansoni</name>
    <name type="common">Blood fluke</name>
    <dbReference type="NCBI Taxonomy" id="6183"/>
    <lineage>
        <taxon>Eukaryota</taxon>
        <taxon>Metazoa</taxon>
        <taxon>Spiralia</taxon>
        <taxon>Lophotrochozoa</taxon>
        <taxon>Platyhelminthes</taxon>
        <taxon>Trematoda</taxon>
        <taxon>Digenea</taxon>
        <taxon>Strigeidida</taxon>
        <taxon>Schistosomatoidea</taxon>
        <taxon>Schistosomatidae</taxon>
        <taxon>Schistosoma</taxon>
    </lineage>
</organism>
<evidence type="ECO:0000256" key="2">
    <source>
        <dbReference type="ARBA" id="ARBA00022737"/>
    </source>
</evidence>
<dbReference type="GeneID" id="8345275"/>
<accession>G4VL69</accession>
<dbReference type="HOGENOM" id="CLU_025300_0_0_1"/>
<evidence type="ECO:0000313" key="6">
    <source>
        <dbReference type="WBParaSite" id="Smp_164100.1"/>
    </source>
</evidence>
<dbReference type="RefSeq" id="XP_018653463.1">
    <property type="nucleotide sequence ID" value="XM_018798530.1"/>
</dbReference>
<dbReference type="PRINTS" id="PR00196">
    <property type="entry name" value="ANNEXIN"/>
</dbReference>
<dbReference type="SMART" id="SM00335">
    <property type="entry name" value="ANX"/>
    <property type="match status" value="3"/>
</dbReference>
<dbReference type="GO" id="GO:0005509">
    <property type="term" value="F:calcium ion binding"/>
    <property type="evidence" value="ECO:0007669"/>
    <property type="project" value="InterPro"/>
</dbReference>
<dbReference type="GO" id="GO:0012506">
    <property type="term" value="C:vesicle membrane"/>
    <property type="evidence" value="ECO:0007669"/>
    <property type="project" value="TreeGrafter"/>
</dbReference>
<evidence type="ECO:0000256" key="4">
    <source>
        <dbReference type="RuleBase" id="RU003540"/>
    </source>
</evidence>
<dbReference type="InterPro" id="IPR001464">
    <property type="entry name" value="Annexin"/>
</dbReference>
<comment type="similarity">
    <text evidence="1 4">Belongs to the annexin family.</text>
</comment>
<comment type="domain">
    <text evidence="4">A pair of annexin repeats may form one binding site for calcium and phospholipid.</text>
</comment>
<dbReference type="STRING" id="6183.G4VL69"/>